<evidence type="ECO:0000256" key="1">
    <source>
        <dbReference type="ARBA" id="ARBA00004123"/>
    </source>
</evidence>
<keyword evidence="7 10" id="KW-0539">Nucleus</keyword>
<dbReference type="CDD" id="cd10017">
    <property type="entry name" value="B3_DNA"/>
    <property type="match status" value="1"/>
</dbReference>
<dbReference type="GO" id="GO:0009734">
    <property type="term" value="P:auxin-activated signaling pathway"/>
    <property type="evidence" value="ECO:0007669"/>
    <property type="project" value="UniProtKB-KW"/>
</dbReference>
<dbReference type="Gene3D" id="2.30.30.1040">
    <property type="match status" value="1"/>
</dbReference>
<dbReference type="Gene3D" id="2.40.330.10">
    <property type="entry name" value="DNA-binding pseudobarrel domain"/>
    <property type="match status" value="1"/>
</dbReference>
<keyword evidence="14" id="KW-1185">Reference proteome</keyword>
<evidence type="ECO:0000313" key="13">
    <source>
        <dbReference type="EMBL" id="KAL2507702.1"/>
    </source>
</evidence>
<dbReference type="FunFam" id="2.40.330.10:FF:000001">
    <property type="entry name" value="Auxin response factor"/>
    <property type="match status" value="1"/>
</dbReference>
<evidence type="ECO:0000256" key="10">
    <source>
        <dbReference type="RuleBase" id="RU004561"/>
    </source>
</evidence>
<dbReference type="GO" id="GO:0005634">
    <property type="term" value="C:nucleus"/>
    <property type="evidence" value="ECO:0007669"/>
    <property type="project" value="UniProtKB-SubCell"/>
</dbReference>
<dbReference type="Pfam" id="PF06507">
    <property type="entry name" value="ARF_AD"/>
    <property type="match status" value="1"/>
</dbReference>
<dbReference type="GO" id="GO:0009835">
    <property type="term" value="P:fruit ripening"/>
    <property type="evidence" value="ECO:0007669"/>
    <property type="project" value="UniProtKB-KW"/>
</dbReference>
<reference evidence="14" key="1">
    <citation type="submission" date="2024-07" db="EMBL/GenBank/DDBJ databases">
        <title>Two chromosome-level genome assemblies of Korean endemic species Abeliophyllum distichum and Forsythia ovata (Oleaceae).</title>
        <authorList>
            <person name="Jang H."/>
        </authorList>
    </citation>
    <scope>NUCLEOTIDE SEQUENCE [LARGE SCALE GENOMIC DNA]</scope>
</reference>
<dbReference type="InterPro" id="IPR053793">
    <property type="entry name" value="PB1-like"/>
</dbReference>
<dbReference type="InterPro" id="IPR044835">
    <property type="entry name" value="ARF_plant"/>
</dbReference>
<evidence type="ECO:0000256" key="5">
    <source>
        <dbReference type="ARBA" id="ARBA00023125"/>
    </source>
</evidence>
<dbReference type="PANTHER" id="PTHR31384:SF25">
    <property type="entry name" value="AUXIN RESPONSE FACTOR"/>
    <property type="match status" value="1"/>
</dbReference>
<keyword evidence="4 10" id="KW-0805">Transcription regulation</keyword>
<dbReference type="SUPFAM" id="SSF54277">
    <property type="entry name" value="CAD &amp; PB1 domains"/>
    <property type="match status" value="1"/>
</dbReference>
<evidence type="ECO:0000256" key="8">
    <source>
        <dbReference type="ARBA" id="ARBA00023294"/>
    </source>
</evidence>
<comment type="similarity">
    <text evidence="2 10">Belongs to the ARF family.</text>
</comment>
<keyword evidence="3" id="KW-0217">Developmental protein</keyword>
<comment type="function">
    <text evidence="10">Auxin response factors (ARFs) are transcriptional factors that bind specifically to the DNA sequence 5'-TGTCTC-3' found in the auxin-responsive promoter elements (AuxREs).</text>
</comment>
<feature type="domain" description="PB1" evidence="12">
    <location>
        <begin position="626"/>
        <end position="707"/>
    </location>
</feature>
<dbReference type="PROSITE" id="PS50863">
    <property type="entry name" value="B3"/>
    <property type="match status" value="1"/>
</dbReference>
<keyword evidence="9" id="KW-0292">Fruit ripening</keyword>
<gene>
    <name evidence="13" type="ORF">Fot_31349</name>
</gene>
<dbReference type="InterPro" id="IPR015300">
    <property type="entry name" value="DNA-bd_pseudobarrel_sf"/>
</dbReference>
<evidence type="ECO:0000256" key="6">
    <source>
        <dbReference type="ARBA" id="ARBA00023163"/>
    </source>
</evidence>
<name>A0ABD1T4Q8_9LAMI</name>
<comment type="subunit">
    <text evidence="10">Homodimers and heterodimers.</text>
</comment>
<dbReference type="InterPro" id="IPR003340">
    <property type="entry name" value="B3_DNA-bd"/>
</dbReference>
<proteinExistence type="inferred from homology"/>
<comment type="caution">
    <text evidence="13">The sequence shown here is derived from an EMBL/GenBank/DDBJ whole genome shotgun (WGS) entry which is preliminary data.</text>
</comment>
<evidence type="ECO:0000256" key="2">
    <source>
        <dbReference type="ARBA" id="ARBA00007853"/>
    </source>
</evidence>
<feature type="domain" description="TF-B3" evidence="11">
    <location>
        <begin position="144"/>
        <end position="246"/>
    </location>
</feature>
<dbReference type="SMART" id="SM01019">
    <property type="entry name" value="B3"/>
    <property type="match status" value="1"/>
</dbReference>
<dbReference type="FunFam" id="2.30.30.1040:FF:000001">
    <property type="entry name" value="Auxin response factor"/>
    <property type="match status" value="1"/>
</dbReference>
<dbReference type="Gene3D" id="3.10.20.90">
    <property type="entry name" value="Phosphatidylinositol 3-kinase Catalytic Subunit, Chain A, domain 1"/>
    <property type="match status" value="1"/>
</dbReference>
<evidence type="ECO:0000256" key="9">
    <source>
        <dbReference type="ARBA" id="ARBA00033478"/>
    </source>
</evidence>
<keyword evidence="6 10" id="KW-0804">Transcription</keyword>
<evidence type="ECO:0000259" key="11">
    <source>
        <dbReference type="PROSITE" id="PS50863"/>
    </source>
</evidence>
<dbReference type="Pfam" id="PF02362">
    <property type="entry name" value="B3"/>
    <property type="match status" value="1"/>
</dbReference>
<dbReference type="Proteomes" id="UP001604277">
    <property type="component" value="Unassembled WGS sequence"/>
</dbReference>
<dbReference type="PANTHER" id="PTHR31384">
    <property type="entry name" value="AUXIN RESPONSE FACTOR 4-RELATED"/>
    <property type="match status" value="1"/>
</dbReference>
<dbReference type="GO" id="GO:0003677">
    <property type="term" value="F:DNA binding"/>
    <property type="evidence" value="ECO:0007669"/>
    <property type="project" value="UniProtKB-KW"/>
</dbReference>
<evidence type="ECO:0000256" key="7">
    <source>
        <dbReference type="ARBA" id="ARBA00023242"/>
    </source>
</evidence>
<evidence type="ECO:0000256" key="4">
    <source>
        <dbReference type="ARBA" id="ARBA00023015"/>
    </source>
</evidence>
<protein>
    <recommendedName>
        <fullName evidence="10">Auxin response factor</fullName>
    </recommendedName>
</protein>
<accession>A0ABD1T4Q8</accession>
<evidence type="ECO:0000259" key="12">
    <source>
        <dbReference type="PROSITE" id="PS51745"/>
    </source>
</evidence>
<evidence type="ECO:0000256" key="3">
    <source>
        <dbReference type="ARBA" id="ARBA00022473"/>
    </source>
</evidence>
<organism evidence="13 14">
    <name type="scientific">Forsythia ovata</name>
    <dbReference type="NCBI Taxonomy" id="205694"/>
    <lineage>
        <taxon>Eukaryota</taxon>
        <taxon>Viridiplantae</taxon>
        <taxon>Streptophyta</taxon>
        <taxon>Embryophyta</taxon>
        <taxon>Tracheophyta</taxon>
        <taxon>Spermatophyta</taxon>
        <taxon>Magnoliopsida</taxon>
        <taxon>eudicotyledons</taxon>
        <taxon>Gunneridae</taxon>
        <taxon>Pentapetalae</taxon>
        <taxon>asterids</taxon>
        <taxon>lamiids</taxon>
        <taxon>Lamiales</taxon>
        <taxon>Oleaceae</taxon>
        <taxon>Forsythieae</taxon>
        <taxon>Forsythia</taxon>
    </lineage>
</organism>
<evidence type="ECO:0000313" key="14">
    <source>
        <dbReference type="Proteomes" id="UP001604277"/>
    </source>
</evidence>
<dbReference type="PROSITE" id="PS51745">
    <property type="entry name" value="PB1"/>
    <property type="match status" value="1"/>
</dbReference>
<comment type="subcellular location">
    <subcellularLocation>
        <location evidence="1 10">Nucleus</location>
    </subcellularLocation>
</comment>
<dbReference type="EMBL" id="JBFOLJ010000009">
    <property type="protein sequence ID" value="KAL2507702.1"/>
    <property type="molecule type" value="Genomic_DNA"/>
</dbReference>
<dbReference type="AlphaFoldDB" id="A0ABD1T4Q8"/>
<dbReference type="SUPFAM" id="SSF101936">
    <property type="entry name" value="DNA-binding pseudobarrel domain"/>
    <property type="match status" value="1"/>
</dbReference>
<keyword evidence="5 10" id="KW-0238">DNA-binding</keyword>
<sequence>MASNSNRQGSSMHKVVEAEMKKPCNDQDQISKLKAEEDEVYRQLWLACAGPMVNVPRVGDRVFYFPQGHIEQVEACTSKDIDVPMPIYNVPYKILCCVVSMQLQAEPNTDEVIAHITLVPEKDGESSQHQTAPSIAWESCIRSFSKKLTPSDTSTHGGLSVPRKCANECFPPLDMFQNLPAQDLIAKDLHGTEWPFRHIYRGQPKRHLLSSGWSSFVNSKKLVAGDTCIFFRGKTSKLFVGIRRAIKPENNTSASLLSSQSIQHGVLAGAFHAISTGSLFNVYYYPWKSPAEFIIPYNQYMKAAEIDYSFGMRFKMQFEATEGFRVERSPKFGGTIIGIKDIDHTRWPGSEWRCIKAKWDSAEDAAICPNRVSPWSIQVVEIYKRKRKSIPPDSKKARPFNPLFPFSVKGGKPDNGLVSGITKNSVEHIHHGLSGVLQGQEFGIVDAYNQRTSARLPVSHLSLKPFYGRGEKQIGLDNQHQLQIHDHHESTISIPGGVSTTLGIAISGSPTSASRATNYANGAKKSLSILDVNPITSKSQKKCISEAPHEVQPVDSGTCMIFGVNVLGNHPKVPSPQFVVDGELNCFDVVPTLLASQEGVSKTIHVQERSNDNLQEELCSCLHINRSCTKVIKYGTALGRSIDLSRFNGYGDLMSELDKIFEFNGSLIDMSSNWRLSYTDGERDRMFGDCPWKEFQAIVKKMFICPKDIDDSVQARAPV</sequence>
<keyword evidence="8 10" id="KW-0927">Auxin signaling pathway</keyword>
<dbReference type="InterPro" id="IPR010525">
    <property type="entry name" value="ARF_dom"/>
</dbReference>